<keyword evidence="2" id="KW-1185">Reference proteome</keyword>
<evidence type="ECO:0000313" key="1">
    <source>
        <dbReference type="EMBL" id="GAY54202.1"/>
    </source>
</evidence>
<evidence type="ECO:0000313" key="2">
    <source>
        <dbReference type="Proteomes" id="UP000236630"/>
    </source>
</evidence>
<name>A0A2H5PPE3_CITUN</name>
<organism evidence="1 2">
    <name type="scientific">Citrus unshiu</name>
    <name type="common">Satsuma mandarin</name>
    <name type="synonym">Citrus nobilis var. unshiu</name>
    <dbReference type="NCBI Taxonomy" id="55188"/>
    <lineage>
        <taxon>Eukaryota</taxon>
        <taxon>Viridiplantae</taxon>
        <taxon>Streptophyta</taxon>
        <taxon>Embryophyta</taxon>
        <taxon>Tracheophyta</taxon>
        <taxon>Spermatophyta</taxon>
        <taxon>Magnoliopsida</taxon>
        <taxon>eudicotyledons</taxon>
        <taxon>Gunneridae</taxon>
        <taxon>Pentapetalae</taxon>
        <taxon>rosids</taxon>
        <taxon>malvids</taxon>
        <taxon>Sapindales</taxon>
        <taxon>Rutaceae</taxon>
        <taxon>Aurantioideae</taxon>
        <taxon>Citrus</taxon>
    </lineage>
</organism>
<reference evidence="1 2" key="1">
    <citation type="journal article" date="2017" name="Front. Genet.">
        <title>Draft sequencing of the heterozygous diploid genome of Satsuma (Citrus unshiu Marc.) using a hybrid assembly approach.</title>
        <authorList>
            <person name="Shimizu T."/>
            <person name="Tanizawa Y."/>
            <person name="Mochizuki T."/>
            <person name="Nagasaki H."/>
            <person name="Yoshioka T."/>
            <person name="Toyoda A."/>
            <person name="Fujiyama A."/>
            <person name="Kaminuma E."/>
            <person name="Nakamura Y."/>
        </authorList>
    </citation>
    <scope>NUCLEOTIDE SEQUENCE [LARGE SCALE GENOMIC DNA]</scope>
    <source>
        <strain evidence="2">cv. Miyagawa wase</strain>
    </source>
</reference>
<protein>
    <submittedName>
        <fullName evidence="1">Uncharacterized protein</fullName>
    </submittedName>
</protein>
<comment type="caution">
    <text evidence="1">The sequence shown here is derived from an EMBL/GenBank/DDBJ whole genome shotgun (WGS) entry which is preliminary data.</text>
</comment>
<dbReference type="Proteomes" id="UP000236630">
    <property type="component" value="Unassembled WGS sequence"/>
</dbReference>
<dbReference type="EMBL" id="BDQV01000102">
    <property type="protein sequence ID" value="GAY54202.1"/>
    <property type="molecule type" value="Genomic_DNA"/>
</dbReference>
<gene>
    <name evidence="1" type="ORF">CUMW_154900</name>
</gene>
<proteinExistence type="predicted"/>
<accession>A0A2H5PPE3</accession>
<dbReference type="AlphaFoldDB" id="A0A2H5PPE3"/>
<sequence>MAIELTDFDNNLLLEFQDTEKWGQVWSLVCTAASDDSAGTAVILLSLPTSPHVSLSILPSKIALRGMEKKAVRAFRDCEISQIGKQAESSAAISSRLRLPKRCCGKSACKIIFTSFPLSDSSFKLDTPSKFPIEGVRSSRKEFFHSCRLLPLNAFATVVKATGKPPHALATSIAVDFNSRFSTSSPAIILNNLHASSSFKLLIKKLSLDPIFKRTLRSLAVSSSLHPLWSSPKGIPTVSKSRIFFSSLNRSNILLALLDSTSSRNSRPNFSAISC</sequence>